<evidence type="ECO:0000256" key="2">
    <source>
        <dbReference type="ARBA" id="ARBA00022679"/>
    </source>
</evidence>
<dbReference type="PANTHER" id="PTHR43095">
    <property type="entry name" value="SUGAR KINASE"/>
    <property type="match status" value="1"/>
</dbReference>
<dbReference type="InterPro" id="IPR050406">
    <property type="entry name" value="FGGY_Carb_Kinase"/>
</dbReference>
<sequence>MQKCHLAVDIGASSGRVIAGYLDNGKLRLDEVHRFENRMEKVKEHLCWDIDKLFEEVKTGIKQSIKHSYQPVSIGVDTWAVDFVLLNEQTQRITDPVAYRDHRTDGVMEEVFELVNQKEIYQQTGIQFQPFNTIYQLFALKKTAPEILDQAAYFLMVPDYLHFLLTGTITNEYTNATTT</sequence>
<organism evidence="5 6">
    <name type="scientific">Gracilibacillus oryzae</name>
    <dbReference type="NCBI Taxonomy" id="1672701"/>
    <lineage>
        <taxon>Bacteria</taxon>
        <taxon>Bacillati</taxon>
        <taxon>Bacillota</taxon>
        <taxon>Bacilli</taxon>
        <taxon>Bacillales</taxon>
        <taxon>Bacillaceae</taxon>
        <taxon>Gracilibacillus</taxon>
    </lineage>
</organism>
<evidence type="ECO:0000313" key="5">
    <source>
        <dbReference type="EMBL" id="KAB8138858.1"/>
    </source>
</evidence>
<dbReference type="GO" id="GO:0005975">
    <property type="term" value="P:carbohydrate metabolic process"/>
    <property type="evidence" value="ECO:0007669"/>
    <property type="project" value="InterPro"/>
</dbReference>
<feature type="non-terminal residue" evidence="5">
    <location>
        <position position="179"/>
    </location>
</feature>
<dbReference type="Gene3D" id="3.30.420.40">
    <property type="match status" value="1"/>
</dbReference>
<comment type="caution">
    <text evidence="5">The sequence shown here is derived from an EMBL/GenBank/DDBJ whole genome shotgun (WGS) entry which is preliminary data.</text>
</comment>
<dbReference type="AlphaFoldDB" id="A0A7C8GV09"/>
<dbReference type="RefSeq" id="WP_266095240.1">
    <property type="nucleotide sequence ID" value="NZ_ML762425.1"/>
</dbReference>
<evidence type="ECO:0000259" key="4">
    <source>
        <dbReference type="Pfam" id="PF00370"/>
    </source>
</evidence>
<reference evidence="5 6" key="1">
    <citation type="submission" date="2019-10" db="EMBL/GenBank/DDBJ databases">
        <title>Gracilibacillus sp. nov. isolated from rice seeds.</title>
        <authorList>
            <person name="He S."/>
        </authorList>
    </citation>
    <scope>NUCLEOTIDE SEQUENCE [LARGE SCALE GENOMIC DNA]</scope>
    <source>
        <strain evidence="5 6">TD8</strain>
    </source>
</reference>
<dbReference type="GO" id="GO:0016301">
    <property type="term" value="F:kinase activity"/>
    <property type="evidence" value="ECO:0007669"/>
    <property type="project" value="UniProtKB-KW"/>
</dbReference>
<keyword evidence="2" id="KW-0808">Transferase</keyword>
<dbReference type="EMBL" id="WEID01000015">
    <property type="protein sequence ID" value="KAB8138858.1"/>
    <property type="molecule type" value="Genomic_DNA"/>
</dbReference>
<dbReference type="InterPro" id="IPR043129">
    <property type="entry name" value="ATPase_NBD"/>
</dbReference>
<comment type="similarity">
    <text evidence="1">Belongs to the FGGY kinase family.</text>
</comment>
<gene>
    <name evidence="5" type="ORF">F9U64_04375</name>
</gene>
<evidence type="ECO:0000256" key="1">
    <source>
        <dbReference type="ARBA" id="ARBA00009156"/>
    </source>
</evidence>
<protein>
    <submittedName>
        <fullName evidence="5">Rhamnulokinase</fullName>
    </submittedName>
</protein>
<dbReference type="PANTHER" id="PTHR43095:SF2">
    <property type="entry name" value="GLUCONOKINASE"/>
    <property type="match status" value="1"/>
</dbReference>
<evidence type="ECO:0000256" key="3">
    <source>
        <dbReference type="ARBA" id="ARBA00022777"/>
    </source>
</evidence>
<dbReference type="Proteomes" id="UP000480246">
    <property type="component" value="Unassembled WGS sequence"/>
</dbReference>
<keyword evidence="3 5" id="KW-0418">Kinase</keyword>
<name>A0A7C8GV09_9BACI</name>
<keyword evidence="6" id="KW-1185">Reference proteome</keyword>
<feature type="domain" description="Carbohydrate kinase FGGY N-terminal" evidence="4">
    <location>
        <begin position="6"/>
        <end position="179"/>
    </location>
</feature>
<accession>A0A7C8GV09</accession>
<proteinExistence type="inferred from homology"/>
<evidence type="ECO:0000313" key="6">
    <source>
        <dbReference type="Proteomes" id="UP000480246"/>
    </source>
</evidence>
<dbReference type="Pfam" id="PF00370">
    <property type="entry name" value="FGGY_N"/>
    <property type="match status" value="1"/>
</dbReference>
<dbReference type="InterPro" id="IPR018484">
    <property type="entry name" value="FGGY_N"/>
</dbReference>
<dbReference type="SUPFAM" id="SSF53067">
    <property type="entry name" value="Actin-like ATPase domain"/>
    <property type="match status" value="1"/>
</dbReference>